<sequence length="112" mass="12807">MSGDKPGATKFNEVDSNKIWIESCNKEATLAAQSRKRWGFLIEANEEERTRELNGSQTIPVQERYYSNHFNALKTTTSGPSVQFKTSSSAIGREEKVDMVQTRHFHKPITWD</sequence>
<comment type="caution">
    <text evidence="1">The sequence shown here is derived from an EMBL/GenBank/DDBJ whole genome shotgun (WGS) entry which is preliminary data.</text>
</comment>
<evidence type="ECO:0000313" key="2">
    <source>
        <dbReference type="Proteomes" id="UP001281761"/>
    </source>
</evidence>
<dbReference type="EMBL" id="JARBJD010000031">
    <property type="protein sequence ID" value="KAK2959202.1"/>
    <property type="molecule type" value="Genomic_DNA"/>
</dbReference>
<protein>
    <submittedName>
        <fullName evidence="1">Uncharacterized protein</fullName>
    </submittedName>
</protein>
<dbReference type="Proteomes" id="UP001281761">
    <property type="component" value="Unassembled WGS sequence"/>
</dbReference>
<proteinExistence type="predicted"/>
<dbReference type="Pfam" id="PF14945">
    <property type="entry name" value="LLC1"/>
    <property type="match status" value="1"/>
</dbReference>
<dbReference type="InterPro" id="IPR020339">
    <property type="entry name" value="C20orf85-like"/>
</dbReference>
<organism evidence="1 2">
    <name type="scientific">Blattamonas nauphoetae</name>
    <dbReference type="NCBI Taxonomy" id="2049346"/>
    <lineage>
        <taxon>Eukaryota</taxon>
        <taxon>Metamonada</taxon>
        <taxon>Preaxostyla</taxon>
        <taxon>Oxymonadida</taxon>
        <taxon>Blattamonas</taxon>
    </lineage>
</organism>
<keyword evidence="2" id="KW-1185">Reference proteome</keyword>
<accession>A0ABQ9Y614</accession>
<gene>
    <name evidence="1" type="ORF">BLNAU_5760</name>
</gene>
<evidence type="ECO:0000313" key="1">
    <source>
        <dbReference type="EMBL" id="KAK2959202.1"/>
    </source>
</evidence>
<reference evidence="1 2" key="1">
    <citation type="journal article" date="2022" name="bioRxiv">
        <title>Genomics of Preaxostyla Flagellates Illuminates Evolutionary Transitions and the Path Towards Mitochondrial Loss.</title>
        <authorList>
            <person name="Novak L.V.F."/>
            <person name="Treitli S.C."/>
            <person name="Pyrih J."/>
            <person name="Halakuc P."/>
            <person name="Pipaliya S.V."/>
            <person name="Vacek V."/>
            <person name="Brzon O."/>
            <person name="Soukal P."/>
            <person name="Eme L."/>
            <person name="Dacks J.B."/>
            <person name="Karnkowska A."/>
            <person name="Elias M."/>
            <person name="Hampl V."/>
        </authorList>
    </citation>
    <scope>NUCLEOTIDE SEQUENCE [LARGE SCALE GENOMIC DNA]</scope>
    <source>
        <strain evidence="1">NAU3</strain>
        <tissue evidence="1">Gut</tissue>
    </source>
</reference>
<name>A0ABQ9Y614_9EUKA</name>